<sequence length="146" mass="16290">MSNEEVLWPSAAYHQQVEQLRCLIGQPVYVVEINSTEINAGVHFSGKPLVLLAIVDFPRPDPYRQLCPHLLVLDDGRGLNLGRVARISRSSAYAPAQEDIAFINQEFVENILLAPRRFSRERVADTTRLALGEMLGRSPSPPALEN</sequence>
<protein>
    <recommendedName>
        <fullName evidence="3">CheW-like domain-containing protein</fullName>
    </recommendedName>
</protein>
<dbReference type="EMBL" id="CP133218">
    <property type="protein sequence ID" value="WML91960.1"/>
    <property type="molecule type" value="Genomic_DNA"/>
</dbReference>
<gene>
    <name evidence="1" type="ORF">RCF98_06365</name>
</gene>
<evidence type="ECO:0000313" key="1">
    <source>
        <dbReference type="EMBL" id="WML91960.1"/>
    </source>
</evidence>
<accession>A0ABY9MTH7</accession>
<evidence type="ECO:0000313" key="2">
    <source>
        <dbReference type="Proteomes" id="UP001236657"/>
    </source>
</evidence>
<proteinExistence type="predicted"/>
<keyword evidence="2" id="KW-1185">Reference proteome</keyword>
<organism evidence="1 2">
    <name type="scientific">Thiothrix lacustris</name>
    <dbReference type="NCBI Taxonomy" id="525917"/>
    <lineage>
        <taxon>Bacteria</taxon>
        <taxon>Pseudomonadati</taxon>
        <taxon>Pseudomonadota</taxon>
        <taxon>Gammaproteobacteria</taxon>
        <taxon>Thiotrichales</taxon>
        <taxon>Thiotrichaceae</taxon>
        <taxon>Thiothrix</taxon>
    </lineage>
</organism>
<dbReference type="RefSeq" id="WP_308896944.1">
    <property type="nucleotide sequence ID" value="NZ_CP133218.1"/>
</dbReference>
<name>A0ABY9MTH7_9GAMM</name>
<reference evidence="1 2" key="1">
    <citation type="submission" date="2023-08" db="EMBL/GenBank/DDBJ databases">
        <title>New molecular markers tilS and rpoB for phylogenetic and monitoring studies of the genus Thiothrix biodiversity.</title>
        <authorList>
            <person name="Ravin N.V."/>
            <person name="Smolyakov D."/>
            <person name="Markov N.D."/>
            <person name="Beletsky A.V."/>
            <person name="Mardanov A.V."/>
            <person name="Rudenko T.S."/>
            <person name="Grabovich M.Y."/>
        </authorList>
    </citation>
    <scope>NUCLEOTIDE SEQUENCE [LARGE SCALE GENOMIC DNA]</scope>
    <source>
        <strain evidence="1 2">MK1</strain>
    </source>
</reference>
<dbReference type="Proteomes" id="UP001236657">
    <property type="component" value="Chromosome"/>
</dbReference>
<evidence type="ECO:0008006" key="3">
    <source>
        <dbReference type="Google" id="ProtNLM"/>
    </source>
</evidence>